<dbReference type="AlphaFoldDB" id="A0A4R5NP25"/>
<comment type="caution">
    <text evidence="6">The sequence shown here is derived from an EMBL/GenBank/DDBJ whole genome shotgun (WGS) entry which is preliminary data.</text>
</comment>
<dbReference type="PRINTS" id="PR00081">
    <property type="entry name" value="GDHRDH"/>
</dbReference>
<dbReference type="PANTHER" id="PTHR43180">
    <property type="entry name" value="3-OXOACYL-(ACYL-CARRIER-PROTEIN) REDUCTASE (AFU_ORTHOLOGUE AFUA_6G11210)"/>
    <property type="match status" value="1"/>
</dbReference>
<evidence type="ECO:0000256" key="2">
    <source>
        <dbReference type="ARBA" id="ARBA00023002"/>
    </source>
</evidence>
<dbReference type="PRINTS" id="PR00080">
    <property type="entry name" value="SDRFAMILY"/>
</dbReference>
<dbReference type="SUPFAM" id="SSF51735">
    <property type="entry name" value="NAD(P)-binding Rossmann-fold domains"/>
    <property type="match status" value="1"/>
</dbReference>
<evidence type="ECO:0000313" key="6">
    <source>
        <dbReference type="EMBL" id="TDG78354.1"/>
    </source>
</evidence>
<keyword evidence="7" id="KW-1185">Reference proteome</keyword>
<evidence type="ECO:0000256" key="4">
    <source>
        <dbReference type="ARBA" id="ARBA00023098"/>
    </source>
</evidence>
<protein>
    <recommendedName>
        <fullName evidence="8">Cyclopentanol dehydrogenase</fullName>
    </recommendedName>
</protein>
<dbReference type="Pfam" id="PF13561">
    <property type="entry name" value="adh_short_C2"/>
    <property type="match status" value="1"/>
</dbReference>
<dbReference type="FunFam" id="3.40.50.720:FF:000084">
    <property type="entry name" value="Short-chain dehydrogenase reductase"/>
    <property type="match status" value="1"/>
</dbReference>
<proteinExistence type="inferred from homology"/>
<sequence>MGRLDGKVALITGAKSGMGLSGVKLFLKEGAKVVATDIVTDKLNEEVNKLKQTYPNVIGAKLDVSNADDWKAVVDLAVKKFGTVNVLVNNAGIHIPNGILETKEDDWDKVMNINAKGVWLGMKQVIPVMQQAGGGSIINNSSVSALIGGFADAHSVAYSASKGAVTSMTRHAAQWFAKDNIRVNSVHPGPIYTDLAKDAGISSQEAMGKLHVGRINLPPYAGEADDVGYGFVYLASDESKFTTGTELVIDGGWVTNSTI</sequence>
<evidence type="ECO:0000256" key="3">
    <source>
        <dbReference type="ARBA" id="ARBA00023027"/>
    </source>
</evidence>
<dbReference type="Gene3D" id="3.40.50.720">
    <property type="entry name" value="NAD(P)-binding Rossmann-like Domain"/>
    <property type="match status" value="1"/>
</dbReference>
<dbReference type="GO" id="GO:0016491">
    <property type="term" value="F:oxidoreductase activity"/>
    <property type="evidence" value="ECO:0007669"/>
    <property type="project" value="UniProtKB-KW"/>
</dbReference>
<name>A0A4R5NP25_9LACO</name>
<accession>A0A4R5NP25</accession>
<evidence type="ECO:0008006" key="8">
    <source>
        <dbReference type="Google" id="ProtNLM"/>
    </source>
</evidence>
<gene>
    <name evidence="6" type="ORF">C5L31_000105</name>
</gene>
<dbReference type="InterPro" id="IPR020904">
    <property type="entry name" value="Sc_DH/Rdtase_CS"/>
</dbReference>
<dbReference type="RefSeq" id="WP_010619060.1">
    <property type="nucleotide sequence ID" value="NZ_CP042371.1"/>
</dbReference>
<dbReference type="Proteomes" id="UP000294854">
    <property type="component" value="Unassembled WGS sequence"/>
</dbReference>
<keyword evidence="4" id="KW-0443">Lipid metabolism</keyword>
<keyword evidence="5" id="KW-0753">Steroid metabolism</keyword>
<dbReference type="EMBL" id="PUFO01000043">
    <property type="protein sequence ID" value="TDG78354.1"/>
    <property type="molecule type" value="Genomic_DNA"/>
</dbReference>
<evidence type="ECO:0000313" key="7">
    <source>
        <dbReference type="Proteomes" id="UP000294854"/>
    </source>
</evidence>
<comment type="similarity">
    <text evidence="1">Belongs to the short-chain dehydrogenases/reductases (SDR) family.</text>
</comment>
<dbReference type="STRING" id="1122149.FD44_GL000935"/>
<keyword evidence="3" id="KW-0520">NAD</keyword>
<reference evidence="6 7" key="1">
    <citation type="journal article" date="2019" name="Appl. Microbiol. Biotechnol.">
        <title>Uncovering carbohydrate metabolism through a genotype-phenotype association study of 56 lactic acid bacteria genomes.</title>
        <authorList>
            <person name="Buron-Moles G."/>
            <person name="Chailyan A."/>
            <person name="Dolejs I."/>
            <person name="Forster J."/>
            <person name="Miks M.H."/>
        </authorList>
    </citation>
    <scope>NUCLEOTIDE SEQUENCE [LARGE SCALE GENOMIC DNA]</scope>
    <source>
        <strain evidence="6 7">ATCC 49373</strain>
    </source>
</reference>
<evidence type="ECO:0000256" key="5">
    <source>
        <dbReference type="ARBA" id="ARBA00023221"/>
    </source>
</evidence>
<dbReference type="OrthoDB" id="9805904at2"/>
<evidence type="ECO:0000256" key="1">
    <source>
        <dbReference type="ARBA" id="ARBA00006484"/>
    </source>
</evidence>
<dbReference type="PANTHER" id="PTHR43180:SF28">
    <property type="entry name" value="NAD(P)-BINDING ROSSMANN-FOLD SUPERFAMILY PROTEIN"/>
    <property type="match status" value="1"/>
</dbReference>
<keyword evidence="2" id="KW-0560">Oxidoreductase</keyword>
<dbReference type="InterPro" id="IPR036291">
    <property type="entry name" value="NAD(P)-bd_dom_sf"/>
</dbReference>
<dbReference type="InterPro" id="IPR002347">
    <property type="entry name" value="SDR_fam"/>
</dbReference>
<dbReference type="GO" id="GO:0008206">
    <property type="term" value="P:bile acid metabolic process"/>
    <property type="evidence" value="ECO:0007669"/>
    <property type="project" value="UniProtKB-ARBA"/>
</dbReference>
<organism evidence="6 7">
    <name type="scientific">Secundilactobacillus malefermentans</name>
    <dbReference type="NCBI Taxonomy" id="176292"/>
    <lineage>
        <taxon>Bacteria</taxon>
        <taxon>Bacillati</taxon>
        <taxon>Bacillota</taxon>
        <taxon>Bacilli</taxon>
        <taxon>Lactobacillales</taxon>
        <taxon>Lactobacillaceae</taxon>
        <taxon>Secundilactobacillus</taxon>
    </lineage>
</organism>
<dbReference type="PROSITE" id="PS00061">
    <property type="entry name" value="ADH_SHORT"/>
    <property type="match status" value="1"/>
</dbReference>